<comment type="caution">
    <text evidence="2">The sequence shown here is derived from an EMBL/GenBank/DDBJ whole genome shotgun (WGS) entry which is preliminary data.</text>
</comment>
<dbReference type="Proteomes" id="UP000311382">
    <property type="component" value="Unassembled WGS sequence"/>
</dbReference>
<keyword evidence="3" id="KW-1185">Reference proteome</keyword>
<feature type="domain" description="NADH:flavin oxidoreductase/NADH oxidase N-terminal" evidence="1">
    <location>
        <begin position="7"/>
        <end position="342"/>
    </location>
</feature>
<dbReference type="InterPro" id="IPR045247">
    <property type="entry name" value="Oye-like"/>
</dbReference>
<proteinExistence type="predicted"/>
<gene>
    <name evidence="2" type="ORF">DMC30DRAFT_352441</name>
</gene>
<reference evidence="2 3" key="1">
    <citation type="submission" date="2019-03" db="EMBL/GenBank/DDBJ databases">
        <title>Rhodosporidium diobovatum UCD-FST 08-225 genome sequencing, assembly, and annotation.</title>
        <authorList>
            <person name="Fakankun I.U."/>
            <person name="Fristensky B."/>
            <person name="Levin D.B."/>
        </authorList>
    </citation>
    <scope>NUCLEOTIDE SEQUENCE [LARGE SCALE GENOMIC DNA]</scope>
    <source>
        <strain evidence="2 3">UCD-FST 08-225</strain>
    </source>
</reference>
<dbReference type="FunFam" id="3.20.20.70:FF:000138">
    <property type="entry name" value="NADPH dehydrogenase 1"/>
    <property type="match status" value="1"/>
</dbReference>
<dbReference type="GO" id="GO:0010181">
    <property type="term" value="F:FMN binding"/>
    <property type="evidence" value="ECO:0007669"/>
    <property type="project" value="InterPro"/>
</dbReference>
<dbReference type="PANTHER" id="PTHR22893">
    <property type="entry name" value="NADH OXIDOREDUCTASE-RELATED"/>
    <property type="match status" value="1"/>
</dbReference>
<dbReference type="AlphaFoldDB" id="A0A5C5FWE3"/>
<name>A0A5C5FWE3_9BASI</name>
<sequence>MAANTVLFEPIKVGRLELSSRLVLAPLTRYRADDKHVHHEHAIEYYAQRACYPGTLIITEATYVSQKAGGQSNAPGCYTDEQVAAWKKIVDAVHAKGSYIYLQLWALGRAAEADELKKDAGEEVHSASDVPFEGGAKPRPLSKEEIQDYVAQYAHAAKRFVEEAGGDGVEVHGANGYLLDQFIQTNSNKRTDEYGGSVENRCRFPLDVVRAVTDAVGSDRTGIRLSPWSKFQGMKMDRTEDIKETFSYLVTELRQRHPDLAYVHGIESRVAGNETVDVSYDEQLDFIHDIWTPRPFLQAGGFDPKSALEAANKYTNTLIVFGRSFLATPDLVRRVKDGIELNKPDRDTFYVKGPEHTEGYTDYPFAEDK</sequence>
<dbReference type="InterPro" id="IPR013785">
    <property type="entry name" value="Aldolase_TIM"/>
</dbReference>
<dbReference type="PANTHER" id="PTHR22893:SF91">
    <property type="entry name" value="NADPH DEHYDROGENASE 2-RELATED"/>
    <property type="match status" value="1"/>
</dbReference>
<dbReference type="CDD" id="cd02933">
    <property type="entry name" value="OYE_like_FMN"/>
    <property type="match status" value="1"/>
</dbReference>
<dbReference type="STRING" id="5288.A0A5C5FWE3"/>
<dbReference type="SUPFAM" id="SSF51395">
    <property type="entry name" value="FMN-linked oxidoreductases"/>
    <property type="match status" value="1"/>
</dbReference>
<dbReference type="Gene3D" id="3.20.20.70">
    <property type="entry name" value="Aldolase class I"/>
    <property type="match status" value="1"/>
</dbReference>
<dbReference type="EMBL" id="SOZI01000069">
    <property type="protein sequence ID" value="TNY20364.1"/>
    <property type="molecule type" value="Genomic_DNA"/>
</dbReference>
<dbReference type="GO" id="GO:0016491">
    <property type="term" value="F:oxidoreductase activity"/>
    <property type="evidence" value="ECO:0007669"/>
    <property type="project" value="InterPro"/>
</dbReference>
<dbReference type="OrthoDB" id="276546at2759"/>
<protein>
    <recommendedName>
        <fullName evidence="1">NADH:flavin oxidoreductase/NADH oxidase N-terminal domain-containing protein</fullName>
    </recommendedName>
</protein>
<evidence type="ECO:0000313" key="3">
    <source>
        <dbReference type="Proteomes" id="UP000311382"/>
    </source>
</evidence>
<evidence type="ECO:0000259" key="1">
    <source>
        <dbReference type="Pfam" id="PF00724"/>
    </source>
</evidence>
<dbReference type="InterPro" id="IPR001155">
    <property type="entry name" value="OxRdtase_FMN_N"/>
</dbReference>
<organism evidence="2 3">
    <name type="scientific">Rhodotorula diobovata</name>
    <dbReference type="NCBI Taxonomy" id="5288"/>
    <lineage>
        <taxon>Eukaryota</taxon>
        <taxon>Fungi</taxon>
        <taxon>Dikarya</taxon>
        <taxon>Basidiomycota</taxon>
        <taxon>Pucciniomycotina</taxon>
        <taxon>Microbotryomycetes</taxon>
        <taxon>Sporidiobolales</taxon>
        <taxon>Sporidiobolaceae</taxon>
        <taxon>Rhodotorula</taxon>
    </lineage>
</organism>
<accession>A0A5C5FWE3</accession>
<evidence type="ECO:0000313" key="2">
    <source>
        <dbReference type="EMBL" id="TNY20364.1"/>
    </source>
</evidence>
<dbReference type="Pfam" id="PF00724">
    <property type="entry name" value="Oxidored_FMN"/>
    <property type="match status" value="1"/>
</dbReference>